<sequence>MGFLPSRGKGEGVCALEVDVKGRHNTPGSHLLAHCAMIHGKLLKRLVQHADMYHL</sequence>
<proteinExistence type="predicted"/>
<name>B0D8P1_LACBS</name>
<dbReference type="HOGENOM" id="CLU_3032746_0_0_1"/>
<accession>B0D8P1</accession>
<dbReference type="AlphaFoldDB" id="B0D8P1"/>
<dbReference type="Proteomes" id="UP000001194">
    <property type="component" value="Unassembled WGS sequence"/>
</dbReference>
<dbReference type="EMBL" id="DS547100">
    <property type="protein sequence ID" value="EDR08875.1"/>
    <property type="molecule type" value="Genomic_DNA"/>
</dbReference>
<organism evidence="2">
    <name type="scientific">Laccaria bicolor (strain S238N-H82 / ATCC MYA-4686)</name>
    <name type="common">Bicoloured deceiver</name>
    <name type="synonym">Laccaria laccata var. bicolor</name>
    <dbReference type="NCBI Taxonomy" id="486041"/>
    <lineage>
        <taxon>Eukaryota</taxon>
        <taxon>Fungi</taxon>
        <taxon>Dikarya</taxon>
        <taxon>Basidiomycota</taxon>
        <taxon>Agaricomycotina</taxon>
        <taxon>Agaricomycetes</taxon>
        <taxon>Agaricomycetidae</taxon>
        <taxon>Agaricales</taxon>
        <taxon>Agaricineae</taxon>
        <taxon>Hydnangiaceae</taxon>
        <taxon>Laccaria</taxon>
    </lineage>
</organism>
<dbReference type="KEGG" id="lbc:LACBIDRAFT_296388"/>
<keyword evidence="2" id="KW-1185">Reference proteome</keyword>
<reference evidence="1 2" key="1">
    <citation type="journal article" date="2008" name="Nature">
        <title>The genome of Laccaria bicolor provides insights into mycorrhizal symbiosis.</title>
        <authorList>
            <person name="Martin F."/>
            <person name="Aerts A."/>
            <person name="Ahren D."/>
            <person name="Brun A."/>
            <person name="Danchin E.G.J."/>
            <person name="Duchaussoy F."/>
            <person name="Gibon J."/>
            <person name="Kohler A."/>
            <person name="Lindquist E."/>
            <person name="Pereda V."/>
            <person name="Salamov A."/>
            <person name="Shapiro H.J."/>
            <person name="Wuyts J."/>
            <person name="Blaudez D."/>
            <person name="Buee M."/>
            <person name="Brokstein P."/>
            <person name="Canbaeck B."/>
            <person name="Cohen D."/>
            <person name="Courty P.E."/>
            <person name="Coutinho P.M."/>
            <person name="Delaruelle C."/>
            <person name="Detter J.C."/>
            <person name="Deveau A."/>
            <person name="DiFazio S."/>
            <person name="Duplessis S."/>
            <person name="Fraissinet-Tachet L."/>
            <person name="Lucic E."/>
            <person name="Frey-Klett P."/>
            <person name="Fourrey C."/>
            <person name="Feussner I."/>
            <person name="Gay G."/>
            <person name="Grimwood J."/>
            <person name="Hoegger P.J."/>
            <person name="Jain P."/>
            <person name="Kilaru S."/>
            <person name="Labbe J."/>
            <person name="Lin Y.C."/>
            <person name="Legue V."/>
            <person name="Le Tacon F."/>
            <person name="Marmeisse R."/>
            <person name="Melayah D."/>
            <person name="Montanini B."/>
            <person name="Muratet M."/>
            <person name="Nehls U."/>
            <person name="Niculita-Hirzel H."/>
            <person name="Oudot-Le Secq M.P."/>
            <person name="Peter M."/>
            <person name="Quesneville H."/>
            <person name="Rajashekar B."/>
            <person name="Reich M."/>
            <person name="Rouhier N."/>
            <person name="Schmutz J."/>
            <person name="Yin T."/>
            <person name="Chalot M."/>
            <person name="Henrissat B."/>
            <person name="Kuees U."/>
            <person name="Lucas S."/>
            <person name="Van de Peer Y."/>
            <person name="Podila G.K."/>
            <person name="Polle A."/>
            <person name="Pukkila P.J."/>
            <person name="Richardson P.M."/>
            <person name="Rouze P."/>
            <person name="Sanders I.R."/>
            <person name="Stajich J.E."/>
            <person name="Tunlid A."/>
            <person name="Tuskan G."/>
            <person name="Grigoriev I.V."/>
        </authorList>
    </citation>
    <scope>NUCLEOTIDE SEQUENCE [LARGE SCALE GENOMIC DNA]</scope>
    <source>
        <strain evidence="2">S238N-H82 / ATCC MYA-4686</strain>
    </source>
</reference>
<evidence type="ECO:0000313" key="2">
    <source>
        <dbReference type="Proteomes" id="UP000001194"/>
    </source>
</evidence>
<dbReference type="RefSeq" id="XP_001880188.1">
    <property type="nucleotide sequence ID" value="XM_001880153.1"/>
</dbReference>
<gene>
    <name evidence="1" type="ORF">LACBIDRAFT_296388</name>
</gene>
<protein>
    <submittedName>
        <fullName evidence="1">Predicted protein</fullName>
    </submittedName>
</protein>
<dbReference type="InParanoid" id="B0D8P1"/>
<evidence type="ECO:0000313" key="1">
    <source>
        <dbReference type="EMBL" id="EDR08875.1"/>
    </source>
</evidence>
<dbReference type="GeneID" id="6075966"/>